<dbReference type="KEGG" id="cvn:111135591"/>
<evidence type="ECO:0000256" key="2">
    <source>
        <dbReference type="ARBA" id="ARBA00009240"/>
    </source>
</evidence>
<dbReference type="Pfam" id="PF09740">
    <property type="entry name" value="DUF2043"/>
    <property type="match status" value="1"/>
</dbReference>
<evidence type="ECO:0000256" key="3">
    <source>
        <dbReference type="ARBA" id="ARBA00022454"/>
    </source>
</evidence>
<feature type="region of interest" description="Disordered" evidence="10">
    <location>
        <begin position="472"/>
        <end position="541"/>
    </location>
</feature>
<dbReference type="PANTHER" id="PTHR28670">
    <property type="entry name" value="UV-STIMULATED SCAFFOLD PROTEIN A"/>
    <property type="match status" value="1"/>
</dbReference>
<feature type="compositionally biased region" description="Polar residues" evidence="10">
    <location>
        <begin position="337"/>
        <end position="346"/>
    </location>
</feature>
<feature type="compositionally biased region" description="Polar residues" evidence="10">
    <location>
        <begin position="503"/>
        <end position="516"/>
    </location>
</feature>
<dbReference type="AlphaFoldDB" id="A0A8B8ENL1"/>
<dbReference type="InterPro" id="IPR018610">
    <property type="entry name" value="UVSSA"/>
</dbReference>
<evidence type="ECO:0000256" key="4">
    <source>
        <dbReference type="ARBA" id="ARBA00022723"/>
    </source>
</evidence>
<evidence type="ECO:0000313" key="13">
    <source>
        <dbReference type="RefSeq" id="XP_022341509.1"/>
    </source>
</evidence>
<feature type="domain" description="UV-stimulated scaffold protein A C-terminal" evidence="11">
    <location>
        <begin position="618"/>
        <end position="723"/>
    </location>
</feature>
<evidence type="ECO:0000259" key="11">
    <source>
        <dbReference type="Pfam" id="PF09740"/>
    </source>
</evidence>
<feature type="region of interest" description="Disordered" evidence="10">
    <location>
        <begin position="762"/>
        <end position="782"/>
    </location>
</feature>
<dbReference type="RefSeq" id="XP_022341509.1">
    <property type="nucleotide sequence ID" value="XM_022485801.1"/>
</dbReference>
<dbReference type="GeneID" id="111135591"/>
<dbReference type="RefSeq" id="XP_022341510.1">
    <property type="nucleotide sequence ID" value="XM_022485802.1"/>
</dbReference>
<evidence type="ECO:0000313" key="14">
    <source>
        <dbReference type="RefSeq" id="XP_022341510.1"/>
    </source>
</evidence>
<evidence type="ECO:0000256" key="5">
    <source>
        <dbReference type="ARBA" id="ARBA00022763"/>
    </source>
</evidence>
<evidence type="ECO:0000256" key="7">
    <source>
        <dbReference type="ARBA" id="ARBA00022833"/>
    </source>
</evidence>
<keyword evidence="5" id="KW-0227">DNA damage</keyword>
<feature type="region of interest" description="Disordered" evidence="10">
    <location>
        <begin position="581"/>
        <end position="609"/>
    </location>
</feature>
<evidence type="ECO:0000256" key="6">
    <source>
        <dbReference type="ARBA" id="ARBA00022771"/>
    </source>
</evidence>
<feature type="compositionally biased region" description="Basic and acidic residues" evidence="10">
    <location>
        <begin position="487"/>
        <end position="502"/>
    </location>
</feature>
<dbReference type="GO" id="GO:0000993">
    <property type="term" value="F:RNA polymerase II complex binding"/>
    <property type="evidence" value="ECO:0007669"/>
    <property type="project" value="TreeGrafter"/>
</dbReference>
<dbReference type="OrthoDB" id="5594015at2759"/>
<keyword evidence="12" id="KW-1185">Reference proteome</keyword>
<dbReference type="GO" id="GO:0009411">
    <property type="term" value="P:response to UV"/>
    <property type="evidence" value="ECO:0007669"/>
    <property type="project" value="InterPro"/>
</dbReference>
<dbReference type="InterPro" id="IPR049408">
    <property type="entry name" value="UVSSA_N_a-solenoid_rpt"/>
</dbReference>
<evidence type="ECO:0000256" key="10">
    <source>
        <dbReference type="SAM" id="MobiDB-lite"/>
    </source>
</evidence>
<evidence type="ECO:0000256" key="1">
    <source>
        <dbReference type="ARBA" id="ARBA00004286"/>
    </source>
</evidence>
<dbReference type="GO" id="GO:0008270">
    <property type="term" value="F:zinc ion binding"/>
    <property type="evidence" value="ECO:0007669"/>
    <property type="project" value="UniProtKB-KW"/>
</dbReference>
<evidence type="ECO:0000313" key="12">
    <source>
        <dbReference type="Proteomes" id="UP000694844"/>
    </source>
</evidence>
<keyword evidence="3" id="KW-0158">Chromosome</keyword>
<feature type="compositionally biased region" description="Basic residues" evidence="10">
    <location>
        <begin position="765"/>
        <end position="777"/>
    </location>
</feature>
<keyword evidence="8" id="KW-0175">Coiled coil</keyword>
<keyword evidence="9" id="KW-0234">DNA repair</keyword>
<sequence>MEGSSETDCLDHELRQEMQKLVEQLTTSGKPILNAETMKKFKNICKKSDMYVKEAYHMLMTQLEKDHSEIRLSAFQMIDELFNRSHSFREMLLCDLQTYLELTVEVDFDQPLPPPKAAANTLKASALRAIQQWNDKFGEAYKKLSLGFNFLQKCKKVDFNGIRARSEAEQRREREREERRQRINRERINKVLKEIEETVPDIKTCMTEVDNCFSILLPTPDDFFLDVESSEDKECLTNVEKQKKSKTEKSDIMHCSDSEKSLQFDKGDSCENCLKNQKDNEKTGGMNKDQRNSIKNSCTHSSESSEINVMYTENSEHGKLVEPESSKHSCVSDEPSIFSNVESDSQTSEKHEKGADSEELSSSSDADDDLEEVGEFVQEHGLRNHQYSIAIDLQRGPVQLEENEDNLPVLTTLKDHYRLISTKHQPSVTRWLQVLSKHGGKEEDIKRVIDIKAQLQKIRNKFYDLKVVPLEEQNKSDDESEDDFEEVPEKEGYEEDVPRNLKSESGQGPSTSNKNQTLSSLKTSTTCTKTRSSAAKQSTLGAGAKRTFVKASWSIKNELLEHDEKDPTTMIANLKRIKAAAETQGSPNNNTSMAPGKTTASDKTTGDAADRKEKLLSSAPVVSFGVDLEHWESPDKIEAPQIVKFDSLHRFWNSTDVEHCKSDSNNIGELTKRTIPFVGKFEPVKWKCRAPLANGSLCERMDRVKCPFHGKIIGRDEYGCPTESNQQEQASTSAQGQSEEDLEDWRDPELQADIEAALGVDLGSKKGKGKGKGKKNKEPKYPNLTDINIVKNTSRNRLEKKVLSKSSLKRVNNVMDNLAYKRIRDRFGNQFNYSLK</sequence>
<evidence type="ECO:0000256" key="9">
    <source>
        <dbReference type="ARBA" id="ARBA00023204"/>
    </source>
</evidence>
<feature type="compositionally biased region" description="Polar residues" evidence="10">
    <location>
        <begin position="293"/>
        <end position="313"/>
    </location>
</feature>
<feature type="compositionally biased region" description="Low complexity" evidence="10">
    <location>
        <begin position="517"/>
        <end position="533"/>
    </location>
</feature>
<dbReference type="Pfam" id="PF20867">
    <property type="entry name" value="UVSSA_N"/>
    <property type="match status" value="1"/>
</dbReference>
<evidence type="ECO:0000256" key="8">
    <source>
        <dbReference type="ARBA" id="ARBA00023054"/>
    </source>
</evidence>
<dbReference type="GO" id="GO:0006283">
    <property type="term" value="P:transcription-coupled nucleotide-excision repair"/>
    <property type="evidence" value="ECO:0007669"/>
    <property type="project" value="TreeGrafter"/>
</dbReference>
<feature type="region of interest" description="Disordered" evidence="10">
    <location>
        <begin position="717"/>
        <end position="744"/>
    </location>
</feature>
<name>A0A8B8ENL1_CRAVI</name>
<keyword evidence="4" id="KW-0479">Metal-binding</keyword>
<accession>A0A8B8ENL1</accession>
<keyword evidence="7" id="KW-0862">Zinc</keyword>
<feature type="compositionally biased region" description="Basic and acidic residues" evidence="10">
    <location>
        <begin position="277"/>
        <end position="292"/>
    </location>
</feature>
<dbReference type="GO" id="GO:0005694">
    <property type="term" value="C:chromosome"/>
    <property type="evidence" value="ECO:0007669"/>
    <property type="project" value="UniProtKB-SubCell"/>
</dbReference>
<feature type="compositionally biased region" description="Polar residues" evidence="10">
    <location>
        <begin position="583"/>
        <end position="603"/>
    </location>
</feature>
<reference evidence="13 14" key="1">
    <citation type="submission" date="2025-04" db="UniProtKB">
        <authorList>
            <consortium name="RefSeq"/>
        </authorList>
    </citation>
    <scope>IDENTIFICATION</scope>
    <source>
        <tissue evidence="13 14">Whole sample</tissue>
    </source>
</reference>
<feature type="compositionally biased region" description="Polar residues" evidence="10">
    <location>
        <begin position="722"/>
        <end position="737"/>
    </location>
</feature>
<feature type="compositionally biased region" description="Basic and acidic residues" evidence="10">
    <location>
        <begin position="314"/>
        <end position="331"/>
    </location>
</feature>
<feature type="region of interest" description="Disordered" evidence="10">
    <location>
        <begin position="277"/>
        <end position="370"/>
    </location>
</feature>
<gene>
    <name evidence="13 14" type="primary">LOC111135591</name>
</gene>
<organism evidence="12 13">
    <name type="scientific">Crassostrea virginica</name>
    <name type="common">Eastern oyster</name>
    <dbReference type="NCBI Taxonomy" id="6565"/>
    <lineage>
        <taxon>Eukaryota</taxon>
        <taxon>Metazoa</taxon>
        <taxon>Spiralia</taxon>
        <taxon>Lophotrochozoa</taxon>
        <taxon>Mollusca</taxon>
        <taxon>Bivalvia</taxon>
        <taxon>Autobranchia</taxon>
        <taxon>Pteriomorphia</taxon>
        <taxon>Ostreida</taxon>
        <taxon>Ostreoidea</taxon>
        <taxon>Ostreidae</taxon>
        <taxon>Crassostrea</taxon>
    </lineage>
</organism>
<comment type="subcellular location">
    <subcellularLocation>
        <location evidence="1">Chromosome</location>
    </subcellularLocation>
</comment>
<dbReference type="PANTHER" id="PTHR28670:SF1">
    <property type="entry name" value="UV-STIMULATED SCAFFOLD PROTEIN A"/>
    <property type="match status" value="1"/>
</dbReference>
<proteinExistence type="inferred from homology"/>
<dbReference type="Proteomes" id="UP000694844">
    <property type="component" value="Chromosome 5"/>
</dbReference>
<protein>
    <submittedName>
        <fullName evidence="13 14">UV-stimulated scaffold protein A-like</fullName>
    </submittedName>
</protein>
<keyword evidence="6" id="KW-0863">Zinc-finger</keyword>
<dbReference type="InterPro" id="IPR049431">
    <property type="entry name" value="UVSSA_C"/>
</dbReference>
<feature type="compositionally biased region" description="Basic and acidic residues" evidence="10">
    <location>
        <begin position="347"/>
        <end position="356"/>
    </location>
</feature>
<comment type="similarity">
    <text evidence="2">Belongs to the UVSSA family.</text>
</comment>